<evidence type="ECO:0000313" key="2">
    <source>
        <dbReference type="EMBL" id="BFO70754.1"/>
    </source>
</evidence>
<name>A0AB33IP14_9BACT</name>
<protein>
    <recommendedName>
        <fullName evidence="3">B box-type domain-containing protein</fullName>
    </recommendedName>
</protein>
<feature type="transmembrane region" description="Helical" evidence="1">
    <location>
        <begin position="50"/>
        <end position="67"/>
    </location>
</feature>
<feature type="transmembrane region" description="Helical" evidence="1">
    <location>
        <begin position="116"/>
        <end position="140"/>
    </location>
</feature>
<proteinExistence type="predicted"/>
<keyword evidence="1" id="KW-1133">Transmembrane helix</keyword>
<evidence type="ECO:0000256" key="1">
    <source>
        <dbReference type="SAM" id="Phobius"/>
    </source>
</evidence>
<keyword evidence="1" id="KW-0812">Transmembrane</keyword>
<evidence type="ECO:0008006" key="3">
    <source>
        <dbReference type="Google" id="ProtNLM"/>
    </source>
</evidence>
<organism evidence="2">
    <name type="scientific">Prevotella sp. GTC17253</name>
    <dbReference type="NCBI Taxonomy" id="3236793"/>
    <lineage>
        <taxon>Bacteria</taxon>
        <taxon>Pseudomonadati</taxon>
        <taxon>Bacteroidota</taxon>
        <taxon>Bacteroidia</taxon>
        <taxon>Bacteroidales</taxon>
        <taxon>Prevotellaceae</taxon>
        <taxon>Prevotella</taxon>
    </lineage>
</organism>
<dbReference type="EMBL" id="AP035785">
    <property type="protein sequence ID" value="BFO70754.1"/>
    <property type="molecule type" value="Genomic_DNA"/>
</dbReference>
<keyword evidence="1" id="KW-0472">Membrane</keyword>
<sequence>MNCFNHPHEPAVARCVDCGKGLCTECASQYRPILCKSCYQRRKRNEIRRSILNLAFLIVLFVIGYKLNFLSTKESPDRQWMTGYLLMAVWAGYMFVENIMPYKMMAGTDGQWTAYYIFKLALFTIVGFFIAPFTLLWAVFRIIRAFWR</sequence>
<gene>
    <name evidence="2" type="ORF">GTC17253_07200</name>
</gene>
<feature type="transmembrane region" description="Helical" evidence="1">
    <location>
        <begin position="79"/>
        <end position="96"/>
    </location>
</feature>
<accession>A0AB33IP14</accession>
<dbReference type="AlphaFoldDB" id="A0AB33IP14"/>
<reference evidence="2" key="1">
    <citation type="submission" date="2024-07" db="EMBL/GenBank/DDBJ databases">
        <title>Complete genome sequence of Prevotella sp. YM-2024 GTC17253.</title>
        <authorList>
            <person name="Hayashi M."/>
            <person name="Muto Y."/>
            <person name="Tanaka K."/>
            <person name="Niwa H."/>
        </authorList>
    </citation>
    <scope>NUCLEOTIDE SEQUENCE</scope>
    <source>
        <strain evidence="2">GTC17253</strain>
    </source>
</reference>